<accession>A0A9P8N1H8</accession>
<keyword evidence="4" id="KW-1185">Reference proteome</keyword>
<gene>
    <name evidence="3" type="ORF">HRG_03186</name>
</gene>
<keyword evidence="2" id="KW-0732">Signal</keyword>
<dbReference type="RefSeq" id="XP_044722683.1">
    <property type="nucleotide sequence ID" value="XM_044861657.1"/>
</dbReference>
<feature type="signal peptide" evidence="2">
    <location>
        <begin position="1"/>
        <end position="16"/>
    </location>
</feature>
<evidence type="ECO:0000256" key="1">
    <source>
        <dbReference type="SAM" id="MobiDB-lite"/>
    </source>
</evidence>
<protein>
    <submittedName>
        <fullName evidence="3">Uncharacterized protein</fullName>
    </submittedName>
</protein>
<dbReference type="AlphaFoldDB" id="A0A9P8N1H8"/>
<proteinExistence type="predicted"/>
<organism evidence="3 4">
    <name type="scientific">Hirsutella rhossiliensis</name>
    <dbReference type="NCBI Taxonomy" id="111463"/>
    <lineage>
        <taxon>Eukaryota</taxon>
        <taxon>Fungi</taxon>
        <taxon>Dikarya</taxon>
        <taxon>Ascomycota</taxon>
        <taxon>Pezizomycotina</taxon>
        <taxon>Sordariomycetes</taxon>
        <taxon>Hypocreomycetidae</taxon>
        <taxon>Hypocreales</taxon>
        <taxon>Ophiocordycipitaceae</taxon>
        <taxon>Hirsutella</taxon>
    </lineage>
</organism>
<feature type="compositionally biased region" description="Basic and acidic residues" evidence="1">
    <location>
        <begin position="191"/>
        <end position="201"/>
    </location>
</feature>
<sequence>MKHSVVLVAFAGLAIALPQPLDESTKSPLIQKRADSQKCAQENPTPEACGNQDFCFLSTKNTGKPWEHEDRYNDCMKQFQGASQSASQPPATQAASQPPVAQAASPPQADQGASAPSQKKPWVKGDQVDYMGLCSQQGRTEKLCGGTKGYCRLQDVFKNKPEEFTDGFYGSEKACLEAHEADPNPTVQSDKPQKPDHSNAECRAEAKMCNPMQAVTRSV</sequence>
<evidence type="ECO:0000313" key="3">
    <source>
        <dbReference type="EMBL" id="KAH0965170.1"/>
    </source>
</evidence>
<evidence type="ECO:0000256" key="2">
    <source>
        <dbReference type="SAM" id="SignalP"/>
    </source>
</evidence>
<name>A0A9P8N1H8_9HYPO</name>
<feature type="chain" id="PRO_5040202633" evidence="2">
    <location>
        <begin position="17"/>
        <end position="219"/>
    </location>
</feature>
<feature type="region of interest" description="Disordered" evidence="1">
    <location>
        <begin position="180"/>
        <end position="201"/>
    </location>
</feature>
<evidence type="ECO:0000313" key="4">
    <source>
        <dbReference type="Proteomes" id="UP000824596"/>
    </source>
</evidence>
<reference evidence="3" key="1">
    <citation type="submission" date="2021-09" db="EMBL/GenBank/DDBJ databases">
        <title>A high-quality genome of the endoparasitic fungus Hirsutella rhossiliensis with a comparison of Hirsutella genomes reveals transposable elements contributing to genome size variation.</title>
        <authorList>
            <person name="Lin R."/>
            <person name="Jiao Y."/>
            <person name="Sun X."/>
            <person name="Ling J."/>
            <person name="Xie B."/>
            <person name="Cheng X."/>
        </authorList>
    </citation>
    <scope>NUCLEOTIDE SEQUENCE</scope>
    <source>
        <strain evidence="3">HR02</strain>
    </source>
</reference>
<dbReference type="EMBL" id="JAIZPD010000003">
    <property type="protein sequence ID" value="KAH0965170.1"/>
    <property type="molecule type" value="Genomic_DNA"/>
</dbReference>
<feature type="compositionally biased region" description="Low complexity" evidence="1">
    <location>
        <begin position="80"/>
        <end position="118"/>
    </location>
</feature>
<feature type="region of interest" description="Disordered" evidence="1">
    <location>
        <begin position="79"/>
        <end position="122"/>
    </location>
</feature>
<dbReference type="GeneID" id="68352315"/>
<dbReference type="Proteomes" id="UP000824596">
    <property type="component" value="Unassembled WGS sequence"/>
</dbReference>
<comment type="caution">
    <text evidence="3">The sequence shown here is derived from an EMBL/GenBank/DDBJ whole genome shotgun (WGS) entry which is preliminary data.</text>
</comment>